<dbReference type="Proteomes" id="UP000663856">
    <property type="component" value="Unassembled WGS sequence"/>
</dbReference>
<evidence type="ECO:0000313" key="4">
    <source>
        <dbReference type="EMBL" id="CAF3921726.1"/>
    </source>
</evidence>
<dbReference type="Proteomes" id="UP000663866">
    <property type="component" value="Unassembled WGS sequence"/>
</dbReference>
<protein>
    <submittedName>
        <fullName evidence="2">Uncharacterized protein</fullName>
    </submittedName>
</protein>
<dbReference type="EMBL" id="CAJNRG010000077">
    <property type="protein sequence ID" value="CAF1966461.1"/>
    <property type="molecule type" value="Genomic_DNA"/>
</dbReference>
<reference evidence="2" key="1">
    <citation type="submission" date="2021-02" db="EMBL/GenBank/DDBJ databases">
        <authorList>
            <person name="Nowell W R."/>
        </authorList>
    </citation>
    <scope>NUCLEOTIDE SEQUENCE</scope>
</reference>
<comment type="caution">
    <text evidence="2">The sequence shown here is derived from an EMBL/GenBank/DDBJ whole genome shotgun (WGS) entry which is preliminary data.</text>
</comment>
<evidence type="ECO:0000313" key="2">
    <source>
        <dbReference type="EMBL" id="CAF1966461.1"/>
    </source>
</evidence>
<evidence type="ECO:0000313" key="5">
    <source>
        <dbReference type="EMBL" id="CAF3982378.1"/>
    </source>
</evidence>
<organism evidence="2 7">
    <name type="scientific">Rotaria magnacalcarata</name>
    <dbReference type="NCBI Taxonomy" id="392030"/>
    <lineage>
        <taxon>Eukaryota</taxon>
        <taxon>Metazoa</taxon>
        <taxon>Spiralia</taxon>
        <taxon>Gnathifera</taxon>
        <taxon>Rotifera</taxon>
        <taxon>Eurotatoria</taxon>
        <taxon>Bdelloidea</taxon>
        <taxon>Philodinida</taxon>
        <taxon>Philodinidae</taxon>
        <taxon>Rotaria</taxon>
    </lineage>
</organism>
<keyword evidence="1" id="KW-1133">Transmembrane helix</keyword>
<dbReference type="AlphaFoldDB" id="A0A816LQH4"/>
<accession>A0A816LQH4</accession>
<keyword evidence="1" id="KW-0812">Transmembrane</keyword>
<feature type="transmembrane region" description="Helical" evidence="1">
    <location>
        <begin position="345"/>
        <end position="369"/>
    </location>
</feature>
<keyword evidence="6" id="KW-1185">Reference proteome</keyword>
<sequence length="442" mass="51158">MKIIIFSILFTVQALDMENRFIPIDNSSIINNLNAVTQTINESDKTIFRETSNDLVTSRFDSDEIKFSTILPEIISSDVSFENQTWSSSLANDHWPFSSFSSMNDFDYTTLSQENKITKQEQWFNVNQTHRRDPYRSILFWRRTNGSIGRDGTYILTSEPQCIRQICSVELKYNGTLSLLSPISGCLSFFVRTRGLPVGQLWIREDHDHDNTSQKFQLTNKTLRIEHSLKPKIKHLSIETRILFRNSQLDSLVLSNLEINWKGSCPKYRSNSTPSPDIIPRRSTLEDIFMTLTSENSNSSSTLIPDEEFSYSQQNSIYGSTIMIFNQETNRKSSFSLFSRKHIRWFLSLITFFCFLIVLCAVGHGLWLLRRPHHSVWHVTFDSKIQLIARRSIRSSTRSETKIATISQITYDILNDDSQKEQTDSLTTNSGRSTPISYYTYL</sequence>
<dbReference type="EMBL" id="CAJOBF010001773">
    <property type="protein sequence ID" value="CAF3982378.1"/>
    <property type="molecule type" value="Genomic_DNA"/>
</dbReference>
<dbReference type="Proteomes" id="UP000663842">
    <property type="component" value="Unassembled WGS sequence"/>
</dbReference>
<name>A0A816LQH4_9BILA</name>
<evidence type="ECO:0000313" key="7">
    <source>
        <dbReference type="Proteomes" id="UP000663887"/>
    </source>
</evidence>
<dbReference type="EMBL" id="CAJOBG010001365">
    <property type="protein sequence ID" value="CAF3921726.1"/>
    <property type="molecule type" value="Genomic_DNA"/>
</dbReference>
<proteinExistence type="predicted"/>
<dbReference type="Proteomes" id="UP000663887">
    <property type="component" value="Unassembled WGS sequence"/>
</dbReference>
<keyword evidence="1" id="KW-0472">Membrane</keyword>
<evidence type="ECO:0000313" key="6">
    <source>
        <dbReference type="Proteomes" id="UP000663866"/>
    </source>
</evidence>
<gene>
    <name evidence="4" type="ORF">OVN521_LOCUS10620</name>
    <name evidence="5" type="ORF">UXM345_LOCUS15121</name>
    <name evidence="3" type="ORF">WKI299_LOCUS35493</name>
    <name evidence="2" type="ORF">XDN619_LOCUS1651</name>
</gene>
<dbReference type="EMBL" id="CAJNRF010017100">
    <property type="protein sequence ID" value="CAF2220566.1"/>
    <property type="molecule type" value="Genomic_DNA"/>
</dbReference>
<evidence type="ECO:0000313" key="3">
    <source>
        <dbReference type="EMBL" id="CAF2220566.1"/>
    </source>
</evidence>
<evidence type="ECO:0000256" key="1">
    <source>
        <dbReference type="SAM" id="Phobius"/>
    </source>
</evidence>